<dbReference type="AlphaFoldDB" id="A0A9N8ZG12"/>
<reference evidence="1" key="1">
    <citation type="submission" date="2021-06" db="EMBL/GenBank/DDBJ databases">
        <authorList>
            <person name="Kallberg Y."/>
            <person name="Tangrot J."/>
            <person name="Rosling A."/>
        </authorList>
    </citation>
    <scope>NUCLEOTIDE SEQUENCE</scope>
    <source>
        <strain evidence="1">87-6 pot B 2015</strain>
    </source>
</reference>
<sequence length="141" mass="16464">MKSHQYIEQLWAGQVTQTPNYPIGRIYRAALIMISCDPPAARKILGGFSSHSSKRGCYKYDYTFPMIQDNSIGHWKPNFDNFSTIANLLYRLREKHQYIAYKFKKANSQLSDKDFKSQICYSDLSANIMIIFLDNENNIKY</sequence>
<dbReference type="Proteomes" id="UP000789375">
    <property type="component" value="Unassembled WGS sequence"/>
</dbReference>
<keyword evidence="2" id="KW-1185">Reference proteome</keyword>
<evidence type="ECO:0000313" key="2">
    <source>
        <dbReference type="Proteomes" id="UP000789375"/>
    </source>
</evidence>
<gene>
    <name evidence="1" type="ORF">FMOSSE_LOCUS3366</name>
</gene>
<evidence type="ECO:0000313" key="1">
    <source>
        <dbReference type="EMBL" id="CAG8487791.1"/>
    </source>
</evidence>
<name>A0A9N8ZG12_FUNMO</name>
<protein>
    <submittedName>
        <fullName evidence="1">5334_t:CDS:1</fullName>
    </submittedName>
</protein>
<accession>A0A9N8ZG12</accession>
<organism evidence="1 2">
    <name type="scientific">Funneliformis mosseae</name>
    <name type="common">Endomycorrhizal fungus</name>
    <name type="synonym">Glomus mosseae</name>
    <dbReference type="NCBI Taxonomy" id="27381"/>
    <lineage>
        <taxon>Eukaryota</taxon>
        <taxon>Fungi</taxon>
        <taxon>Fungi incertae sedis</taxon>
        <taxon>Mucoromycota</taxon>
        <taxon>Glomeromycotina</taxon>
        <taxon>Glomeromycetes</taxon>
        <taxon>Glomerales</taxon>
        <taxon>Glomeraceae</taxon>
        <taxon>Funneliformis</taxon>
    </lineage>
</organism>
<proteinExistence type="predicted"/>
<comment type="caution">
    <text evidence="1">The sequence shown here is derived from an EMBL/GenBank/DDBJ whole genome shotgun (WGS) entry which is preliminary data.</text>
</comment>
<dbReference type="EMBL" id="CAJVPP010000496">
    <property type="protein sequence ID" value="CAG8487791.1"/>
    <property type="molecule type" value="Genomic_DNA"/>
</dbReference>